<evidence type="ECO:0000313" key="2">
    <source>
        <dbReference type="EMBL" id="QGX98544.1"/>
    </source>
</evidence>
<dbReference type="Proteomes" id="UP000428330">
    <property type="component" value="Chromosome"/>
</dbReference>
<organism evidence="2 3">
    <name type="scientific">Roseovarius faecimaris</name>
    <dbReference type="NCBI Taxonomy" id="2494550"/>
    <lineage>
        <taxon>Bacteria</taxon>
        <taxon>Pseudomonadati</taxon>
        <taxon>Pseudomonadota</taxon>
        <taxon>Alphaproteobacteria</taxon>
        <taxon>Rhodobacterales</taxon>
        <taxon>Roseobacteraceae</taxon>
        <taxon>Roseovarius</taxon>
    </lineage>
</organism>
<dbReference type="AlphaFoldDB" id="A0A6I6IR42"/>
<gene>
    <name evidence="2" type="ORF">EI983_09745</name>
</gene>
<dbReference type="RefSeq" id="WP_157707227.1">
    <property type="nucleotide sequence ID" value="NZ_CP034348.1"/>
</dbReference>
<reference evidence="3" key="1">
    <citation type="submission" date="2018-12" db="EMBL/GenBank/DDBJ databases">
        <title>Complete genome sequence of Roseovarius sp. MME-070.</title>
        <authorList>
            <person name="Nam Y.-D."/>
            <person name="Kang J."/>
            <person name="Chung W.-H."/>
            <person name="Park Y.S."/>
        </authorList>
    </citation>
    <scope>NUCLEOTIDE SEQUENCE [LARGE SCALE GENOMIC DNA]</scope>
    <source>
        <strain evidence="3">MME-070</strain>
    </source>
</reference>
<keyword evidence="1" id="KW-0732">Signal</keyword>
<proteinExistence type="predicted"/>
<protein>
    <submittedName>
        <fullName evidence="2">DUF2059 domain-containing protein</fullName>
    </submittedName>
</protein>
<dbReference type="OrthoDB" id="7841298at2"/>
<evidence type="ECO:0000256" key="1">
    <source>
        <dbReference type="SAM" id="SignalP"/>
    </source>
</evidence>
<feature type="signal peptide" evidence="1">
    <location>
        <begin position="1"/>
        <end position="22"/>
    </location>
</feature>
<dbReference type="KEGG" id="rom:EI983_09745"/>
<feature type="chain" id="PRO_5026306301" evidence="1">
    <location>
        <begin position="23"/>
        <end position="274"/>
    </location>
</feature>
<sequence length="274" mass="30831">MNLRAVLAPFALILTFAGAALADRAEEIDALMQVLRVQDTIEIMQEEGALYGGEIARDLIPDVDPTLWSGVIEKIYDEAKMHEVLEAGFTTALTDTDLAPIMAYFTTDEVRDILALELSARRAFLDRETEAYAAARWLELSGKDSSLVSQVEELINDSDLVERNVMGTLNADLMFYQGLTEGGAFELSEEEILADVWANEEELRRSTREWLQSFLLMSYQPVDAATLEEYAAFWRTEAGQDLNRAIFVAFDQMYEDLAYLLGLAIAEQMQIEEL</sequence>
<evidence type="ECO:0000313" key="3">
    <source>
        <dbReference type="Proteomes" id="UP000428330"/>
    </source>
</evidence>
<dbReference type="EMBL" id="CP034348">
    <property type="protein sequence ID" value="QGX98544.1"/>
    <property type="molecule type" value="Genomic_DNA"/>
</dbReference>
<name>A0A6I6IR42_9RHOB</name>
<accession>A0A6I6IR42</accession>
<keyword evidence="3" id="KW-1185">Reference proteome</keyword>